<dbReference type="GO" id="GO:0016758">
    <property type="term" value="F:hexosyltransferase activity"/>
    <property type="evidence" value="ECO:0007669"/>
    <property type="project" value="InterPro"/>
</dbReference>
<accession>A0A086TD54</accession>
<dbReference type="Pfam" id="PF17167">
    <property type="entry name" value="Glyco_hydro_94"/>
    <property type="match status" value="1"/>
</dbReference>
<comment type="caution">
    <text evidence="6">The sequence shown here is derived from an EMBL/GenBank/DDBJ whole genome shotgun (WGS) entry which is preliminary data.</text>
</comment>
<evidence type="ECO:0000259" key="5">
    <source>
        <dbReference type="Pfam" id="PF17167"/>
    </source>
</evidence>
<dbReference type="CDD" id="cd11748">
    <property type="entry name" value="GH94N_NdvB_like"/>
    <property type="match status" value="1"/>
</dbReference>
<dbReference type="EMBL" id="JPKY01000011">
    <property type="protein sequence ID" value="KFH47286.1"/>
    <property type="molecule type" value="Genomic_DNA"/>
</dbReference>
<organism evidence="6 7">
    <name type="scientific">Hapsidospora chrysogenum (strain ATCC 11550 / CBS 779.69 / DSM 880 / IAM 14645 / JCM 23072 / IMI 49137)</name>
    <name type="common">Acremonium chrysogenum</name>
    <dbReference type="NCBI Taxonomy" id="857340"/>
    <lineage>
        <taxon>Eukaryota</taxon>
        <taxon>Fungi</taxon>
        <taxon>Dikarya</taxon>
        <taxon>Ascomycota</taxon>
        <taxon>Pezizomycotina</taxon>
        <taxon>Sordariomycetes</taxon>
        <taxon>Hypocreomycetidae</taxon>
        <taxon>Hypocreales</taxon>
        <taxon>Bionectriaceae</taxon>
        <taxon>Hapsidospora</taxon>
    </lineage>
</organism>
<keyword evidence="1" id="KW-0328">Glycosyltransferase</keyword>
<reference evidence="7" key="1">
    <citation type="journal article" date="2014" name="Genome Announc.">
        <title>Genome sequence and annotation of Acremonium chrysogenum, producer of the beta-lactam antibiotic cephalosporin C.</title>
        <authorList>
            <person name="Terfehr D."/>
            <person name="Dahlmann T.A."/>
            <person name="Specht T."/>
            <person name="Zadra I."/>
            <person name="Kuernsteiner H."/>
            <person name="Kueck U."/>
        </authorList>
    </citation>
    <scope>NUCLEOTIDE SEQUENCE [LARGE SCALE GENOMIC DNA]</scope>
    <source>
        <strain evidence="7">ATCC 11550 / CBS 779.69 / DSM 880 / IAM 14645 / JCM 23072 / IMI 49137</strain>
    </source>
</reference>
<dbReference type="InterPro" id="IPR008928">
    <property type="entry name" value="6-hairpin_glycosidase_sf"/>
</dbReference>
<sequence>MTASQSPKLLGPTPDGQRYELTSPTALPMASGFLWNQKMMIHATCRGYSTAQFMQPEPAKYSHTPNIEAKTFMQPEQNYYAHHPGRFVYVKDEETGDLFSAPYEPVRARPDRFNFSHGRSDISWTAEKFGIRVQMTLTLPTHDVAELWSIKVANLSDRPRKISVYPYFVIGYMSWMNQGARYSESLGGVLASSITPYQKAEDYPKNKYFKDKTYFLCETAPVSWEARQTAFEGEGGLHAPSSITDGPLLSKSDAIYETPAAVVQYREELKAAEEREYRFLFGPAFDEAEAQTMRERYLSKEGFAKAAEEYAAYILGGSGCLRIETPDKDLDDFVNNWLPRQVFYHGDVNRLSTDPQTRNYLQDNMGMSYIKPEVARNSFVLSLSQQKPDGSMPDGILLTKEATLKYINQIPHTDHCVWLPVALEVYLAETGDYDLLSQEIVDSSGAKYTAFERFSRAMDWLLTARDERGLSYLAQGDWCDPMNMAGIKGKGVSGWLTVATAFAVNIWADVCEQLGKADQAARYRQGAKEVNEAANKHLWDGEWFSRGITDDNVPFGVASDKEGRIWLNPQAWSILGGAASKEQIAKMLPQVDEQLGTPYGVAMFAPPFSGMREDIGRVTQKFPGNGENGSVYNHAAIFYIHSLYTIGEADRAYTHLRQMIPGPSESDYLRRGQMPVFIPNYYRGAYHVYPRTAGRSSQLFNTGTVSWAYRCFVEGLCGLRGEADGLRVKPQLPSGWDSVRVTRLFRGAKIVADVRRADVESVQVEVGGKVLPENRLTGIKAGETYELTVSIPRA</sequence>
<evidence type="ECO:0000256" key="2">
    <source>
        <dbReference type="ARBA" id="ARBA00022679"/>
    </source>
</evidence>
<evidence type="ECO:0000256" key="1">
    <source>
        <dbReference type="ARBA" id="ARBA00022676"/>
    </source>
</evidence>
<dbReference type="InterPro" id="IPR033432">
    <property type="entry name" value="GH94_catalytic"/>
</dbReference>
<keyword evidence="2" id="KW-0808">Transferase</keyword>
<dbReference type="InterPro" id="IPR010383">
    <property type="entry name" value="Glyco_hydrolase_94_b-supersand"/>
</dbReference>
<proteinExistence type="predicted"/>
<evidence type="ECO:0000256" key="3">
    <source>
        <dbReference type="SAM" id="MobiDB-lite"/>
    </source>
</evidence>
<dbReference type="InterPro" id="IPR011013">
    <property type="entry name" value="Gal_mutarotase_sf_dom"/>
</dbReference>
<dbReference type="HOGENOM" id="CLU_019054_0_0_1"/>
<dbReference type="GO" id="GO:0030245">
    <property type="term" value="P:cellulose catabolic process"/>
    <property type="evidence" value="ECO:0007669"/>
    <property type="project" value="InterPro"/>
</dbReference>
<name>A0A086TD54_HAPC1</name>
<dbReference type="FunFam" id="1.50.10.10:FF:000046">
    <property type="entry name" value="Cellobionic acid phosphorylase"/>
    <property type="match status" value="1"/>
</dbReference>
<gene>
    <name evidence="6" type="ORF">ACRE_018530</name>
</gene>
<feature type="domain" description="Glycosyl hydrolase 94 catalytic" evidence="5">
    <location>
        <begin position="321"/>
        <end position="718"/>
    </location>
</feature>
<dbReference type="PANTHER" id="PTHR37469:SF2">
    <property type="entry name" value="CELLOBIONIC ACID PHOSPHORYLASE"/>
    <property type="match status" value="1"/>
</dbReference>
<dbReference type="GO" id="GO:0030246">
    <property type="term" value="F:carbohydrate binding"/>
    <property type="evidence" value="ECO:0007669"/>
    <property type="project" value="InterPro"/>
</dbReference>
<dbReference type="OrthoDB" id="5337493at2759"/>
<dbReference type="InterPro" id="IPR037814">
    <property type="entry name" value="GH94N_CBAP"/>
</dbReference>
<dbReference type="SUPFAM" id="SSF74650">
    <property type="entry name" value="Galactose mutarotase-like"/>
    <property type="match status" value="1"/>
</dbReference>
<dbReference type="AlphaFoldDB" id="A0A086TD54"/>
<dbReference type="Gene3D" id="1.50.10.10">
    <property type="match status" value="1"/>
</dbReference>
<dbReference type="SUPFAM" id="SSF48208">
    <property type="entry name" value="Six-hairpin glycosidases"/>
    <property type="match status" value="1"/>
</dbReference>
<dbReference type="Pfam" id="PF06165">
    <property type="entry name" value="GH94_b-supersand"/>
    <property type="match status" value="1"/>
</dbReference>
<dbReference type="Proteomes" id="UP000029964">
    <property type="component" value="Unassembled WGS sequence"/>
</dbReference>
<dbReference type="Gene3D" id="2.70.98.40">
    <property type="entry name" value="Glycoside hydrolase, family 65, N-terminal domain"/>
    <property type="match status" value="1"/>
</dbReference>
<dbReference type="InterPro" id="IPR012341">
    <property type="entry name" value="6hp_glycosidase-like_sf"/>
</dbReference>
<evidence type="ECO:0000259" key="4">
    <source>
        <dbReference type="Pfam" id="PF06165"/>
    </source>
</evidence>
<evidence type="ECO:0000313" key="6">
    <source>
        <dbReference type="EMBL" id="KFH47286.1"/>
    </source>
</evidence>
<evidence type="ECO:0000313" key="7">
    <source>
        <dbReference type="Proteomes" id="UP000029964"/>
    </source>
</evidence>
<protein>
    <submittedName>
        <fullName evidence="6">N,N'-diacetylchitobiose phosphorylase-like protein</fullName>
    </submittedName>
</protein>
<dbReference type="PANTHER" id="PTHR37469">
    <property type="entry name" value="CELLOBIONIC ACID PHOSPHORYLASE-RELATED"/>
    <property type="match status" value="1"/>
</dbReference>
<dbReference type="InterPro" id="IPR037018">
    <property type="entry name" value="GH65_N"/>
</dbReference>
<keyword evidence="7" id="KW-1185">Reference proteome</keyword>
<feature type="domain" description="Glycosyl hydrolase 94 supersandwich" evidence="4">
    <location>
        <begin position="77"/>
        <end position="298"/>
    </location>
</feature>
<dbReference type="InterPro" id="IPR052047">
    <property type="entry name" value="GH94_Enzymes"/>
</dbReference>
<feature type="region of interest" description="Disordered" evidence="3">
    <location>
        <begin position="1"/>
        <end position="20"/>
    </location>
</feature>
<dbReference type="Gene3D" id="2.60.420.10">
    <property type="entry name" value="Maltose phosphorylase, domain 3"/>
    <property type="match status" value="1"/>
</dbReference>